<evidence type="ECO:0000256" key="5">
    <source>
        <dbReference type="ARBA" id="ARBA00023242"/>
    </source>
</evidence>
<keyword evidence="5" id="KW-0539">Nucleus</keyword>
<dbReference type="GO" id="GO:0005634">
    <property type="term" value="C:nucleus"/>
    <property type="evidence" value="ECO:0007669"/>
    <property type="project" value="UniProtKB-SubCell"/>
</dbReference>
<evidence type="ECO:0000256" key="3">
    <source>
        <dbReference type="ARBA" id="ARBA00023015"/>
    </source>
</evidence>
<protein>
    <recommendedName>
        <fullName evidence="6">Zn(2)-C6 fungal-type domain-containing protein</fullName>
    </recommendedName>
</protein>
<sequence>MRKIQACRQCRDTKRKCHFELGQQACASCSERGLLCSKTPPGPHILRPASPHRFPNDAYISASELAVDMPASTVVNLVKNYLTCVHDKPHSLFHLPSLWESIHCRSISTKLLYSICALGCRISSDKNMRLLEPRLSTTAKRLFQLTLADVSLESIQTCILIANICGVESDSSSEALYFGIATRMAYMMFLNTTDFAESIIEQETKCRVWCSLFMADRWCSTGMGLPRQIPDLTDVSRLPIDEYVFQQMEFTQQEAHDSCQPGLWAYMILLADIFGPVQDLNRHLVQDHLPEDVLNSEITGLARRLETWKDQLPSSVVFNLENFDRHRALGNGSTFVALHLGYHHYATLLYYRYLDIQKQSTPSGRIYASRCKYHASSYSSLLKISQENQECSVLHTTSGHMTAVSSSVLLHTLLFGAEEELTPAREGLVANFKALVELQKYWPSLEKVDACLRSDNTNTYKVDKWMLRFLLEHAMPLSQRSHVEGAPDTLTDLNHPDGFRERGRMVNDALSGLRIS</sequence>
<dbReference type="PANTHER" id="PTHR47338">
    <property type="entry name" value="ZN(II)2CYS6 TRANSCRIPTION FACTOR (EUROFUNG)-RELATED"/>
    <property type="match status" value="1"/>
</dbReference>
<dbReference type="Proteomes" id="UP000184330">
    <property type="component" value="Unassembled WGS sequence"/>
</dbReference>
<accession>A0A1L7XJ84</accession>
<dbReference type="AlphaFoldDB" id="A0A1L7XJ84"/>
<dbReference type="EMBL" id="FJOG01000029">
    <property type="protein sequence ID" value="CZR65074.1"/>
    <property type="molecule type" value="Genomic_DNA"/>
</dbReference>
<dbReference type="Pfam" id="PF04082">
    <property type="entry name" value="Fungal_trans"/>
    <property type="match status" value="1"/>
</dbReference>
<dbReference type="Gene3D" id="4.10.240.10">
    <property type="entry name" value="Zn(2)-C6 fungal-type DNA-binding domain"/>
    <property type="match status" value="1"/>
</dbReference>
<dbReference type="GO" id="GO:0006351">
    <property type="term" value="P:DNA-templated transcription"/>
    <property type="evidence" value="ECO:0007669"/>
    <property type="project" value="InterPro"/>
</dbReference>
<dbReference type="GO" id="GO:0003677">
    <property type="term" value="F:DNA binding"/>
    <property type="evidence" value="ECO:0007669"/>
    <property type="project" value="InterPro"/>
</dbReference>
<evidence type="ECO:0000259" key="6">
    <source>
        <dbReference type="PROSITE" id="PS00463"/>
    </source>
</evidence>
<organism evidence="7 8">
    <name type="scientific">Phialocephala subalpina</name>
    <dbReference type="NCBI Taxonomy" id="576137"/>
    <lineage>
        <taxon>Eukaryota</taxon>
        <taxon>Fungi</taxon>
        <taxon>Dikarya</taxon>
        <taxon>Ascomycota</taxon>
        <taxon>Pezizomycotina</taxon>
        <taxon>Leotiomycetes</taxon>
        <taxon>Helotiales</taxon>
        <taxon>Mollisiaceae</taxon>
        <taxon>Phialocephala</taxon>
        <taxon>Phialocephala fortinii species complex</taxon>
    </lineage>
</organism>
<proteinExistence type="predicted"/>
<keyword evidence="8" id="KW-1185">Reference proteome</keyword>
<dbReference type="InterPro" id="IPR036864">
    <property type="entry name" value="Zn2-C6_fun-type_DNA-bd_sf"/>
</dbReference>
<evidence type="ECO:0000313" key="8">
    <source>
        <dbReference type="Proteomes" id="UP000184330"/>
    </source>
</evidence>
<evidence type="ECO:0000256" key="4">
    <source>
        <dbReference type="ARBA" id="ARBA00023163"/>
    </source>
</evidence>
<dbReference type="PROSITE" id="PS00463">
    <property type="entry name" value="ZN2_CY6_FUNGAL_1"/>
    <property type="match status" value="1"/>
</dbReference>
<dbReference type="SMART" id="SM00906">
    <property type="entry name" value="Fungal_trans"/>
    <property type="match status" value="1"/>
</dbReference>
<evidence type="ECO:0000256" key="2">
    <source>
        <dbReference type="ARBA" id="ARBA00022723"/>
    </source>
</evidence>
<feature type="domain" description="Zn(2)-C6 fungal-type" evidence="6">
    <location>
        <begin position="6"/>
        <end position="36"/>
    </location>
</feature>
<keyword evidence="3" id="KW-0805">Transcription regulation</keyword>
<dbReference type="GO" id="GO:0000981">
    <property type="term" value="F:DNA-binding transcription factor activity, RNA polymerase II-specific"/>
    <property type="evidence" value="ECO:0007669"/>
    <property type="project" value="InterPro"/>
</dbReference>
<dbReference type="PANTHER" id="PTHR47338:SF16">
    <property type="entry name" value="TRANSCRIPTION FACTOR, PUTATIVE (AFU_ORTHOLOGUE AFUA_2G09360)-RELATED"/>
    <property type="match status" value="1"/>
</dbReference>
<dbReference type="OrthoDB" id="1924787at2759"/>
<dbReference type="CDD" id="cd12148">
    <property type="entry name" value="fungal_TF_MHR"/>
    <property type="match status" value="1"/>
</dbReference>
<dbReference type="InterPro" id="IPR001138">
    <property type="entry name" value="Zn2Cys6_DnaBD"/>
</dbReference>
<evidence type="ECO:0000313" key="7">
    <source>
        <dbReference type="EMBL" id="CZR65074.1"/>
    </source>
</evidence>
<dbReference type="CDD" id="cd00067">
    <property type="entry name" value="GAL4"/>
    <property type="match status" value="1"/>
</dbReference>
<dbReference type="SUPFAM" id="SSF57701">
    <property type="entry name" value="Zn2/Cys6 DNA-binding domain"/>
    <property type="match status" value="1"/>
</dbReference>
<dbReference type="GO" id="GO:0008270">
    <property type="term" value="F:zinc ion binding"/>
    <property type="evidence" value="ECO:0007669"/>
    <property type="project" value="InterPro"/>
</dbReference>
<dbReference type="STRING" id="576137.A0A1L7XJ84"/>
<gene>
    <name evidence="7" type="ORF">PAC_14974</name>
</gene>
<reference evidence="7 8" key="1">
    <citation type="submission" date="2016-03" db="EMBL/GenBank/DDBJ databases">
        <authorList>
            <person name="Ploux O."/>
        </authorList>
    </citation>
    <scope>NUCLEOTIDE SEQUENCE [LARGE SCALE GENOMIC DNA]</scope>
    <source>
        <strain evidence="7 8">UAMH 11012</strain>
    </source>
</reference>
<evidence type="ECO:0000256" key="1">
    <source>
        <dbReference type="ARBA" id="ARBA00004123"/>
    </source>
</evidence>
<keyword evidence="4" id="KW-0804">Transcription</keyword>
<keyword evidence="2" id="KW-0479">Metal-binding</keyword>
<name>A0A1L7XJ84_9HELO</name>
<dbReference type="InterPro" id="IPR007219">
    <property type="entry name" value="XnlR_reg_dom"/>
</dbReference>
<comment type="subcellular location">
    <subcellularLocation>
        <location evidence="1">Nucleus</location>
    </subcellularLocation>
</comment>
<dbReference type="InterPro" id="IPR050815">
    <property type="entry name" value="TF_fung"/>
</dbReference>